<feature type="domain" description="Gelsolin-like" evidence="3">
    <location>
        <begin position="63"/>
        <end position="142"/>
    </location>
</feature>
<dbReference type="Proteomes" id="UP000826195">
    <property type="component" value="Unassembled WGS sequence"/>
</dbReference>
<proteinExistence type="predicted"/>
<dbReference type="CDD" id="cd11280">
    <property type="entry name" value="gelsolin_like"/>
    <property type="match status" value="1"/>
</dbReference>
<dbReference type="CDD" id="cd11290">
    <property type="entry name" value="gelsolin_S1_like"/>
    <property type="match status" value="1"/>
</dbReference>
<dbReference type="PANTHER" id="PTHR11977:SF51">
    <property type="entry name" value="PROTEIN FLIGHTLESS-1 HOMOLOG"/>
    <property type="match status" value="1"/>
</dbReference>
<dbReference type="PANTHER" id="PTHR11977">
    <property type="entry name" value="VILLIN"/>
    <property type="match status" value="1"/>
</dbReference>
<dbReference type="Pfam" id="PF00626">
    <property type="entry name" value="Gelsolin"/>
    <property type="match status" value="2"/>
</dbReference>
<dbReference type="GO" id="GO:0005546">
    <property type="term" value="F:phosphatidylinositol-4,5-bisphosphate binding"/>
    <property type="evidence" value="ECO:0007669"/>
    <property type="project" value="TreeGrafter"/>
</dbReference>
<dbReference type="GO" id="GO:0030239">
    <property type="term" value="P:myofibril assembly"/>
    <property type="evidence" value="ECO:0007669"/>
    <property type="project" value="TreeGrafter"/>
</dbReference>
<dbReference type="GO" id="GO:0005737">
    <property type="term" value="C:cytoplasm"/>
    <property type="evidence" value="ECO:0007669"/>
    <property type="project" value="TreeGrafter"/>
</dbReference>
<dbReference type="InterPro" id="IPR007122">
    <property type="entry name" value="Villin/Gelsolin"/>
</dbReference>
<dbReference type="SUPFAM" id="SSF55753">
    <property type="entry name" value="Actin depolymerizing proteins"/>
    <property type="match status" value="3"/>
</dbReference>
<evidence type="ECO:0000256" key="2">
    <source>
        <dbReference type="SAM" id="MobiDB-lite"/>
    </source>
</evidence>
<dbReference type="GO" id="GO:0051016">
    <property type="term" value="P:barbed-end actin filament capping"/>
    <property type="evidence" value="ECO:0007669"/>
    <property type="project" value="TreeGrafter"/>
</dbReference>
<dbReference type="PRINTS" id="PR00597">
    <property type="entry name" value="GELSOLIN"/>
</dbReference>
<evidence type="ECO:0000313" key="4">
    <source>
        <dbReference type="EMBL" id="KAH0567748.1"/>
    </source>
</evidence>
<gene>
    <name evidence="4" type="ORF">KQX54_013165</name>
</gene>
<dbReference type="SMART" id="SM00262">
    <property type="entry name" value="GEL"/>
    <property type="match status" value="2"/>
</dbReference>
<dbReference type="GO" id="GO:0008154">
    <property type="term" value="P:actin polymerization or depolymerization"/>
    <property type="evidence" value="ECO:0007669"/>
    <property type="project" value="TreeGrafter"/>
</dbReference>
<dbReference type="InterPro" id="IPR007123">
    <property type="entry name" value="Gelsolin-like_dom"/>
</dbReference>
<dbReference type="GO" id="GO:0005634">
    <property type="term" value="C:nucleus"/>
    <property type="evidence" value="ECO:0007669"/>
    <property type="project" value="TreeGrafter"/>
</dbReference>
<dbReference type="EMBL" id="JAHXZJ010000001">
    <property type="protein sequence ID" value="KAH0567748.1"/>
    <property type="molecule type" value="Genomic_DNA"/>
</dbReference>
<evidence type="ECO:0000256" key="1">
    <source>
        <dbReference type="ARBA" id="ARBA00022737"/>
    </source>
</evidence>
<sequence>MKDVASTKNKERDLSDYKTESLKPKRWDESLEKPSLDYSEIFDEDAGQVPGLSVWEIENFLPNQIEEVAHGKFYEGDCYIILKTILDESGSLMWSIFFWIGEKATLDKRACAAIHAVNLRNFLGAQCRTIREEQGDESDDFLLLFNSDITYIEGGRTSSGFYTVDDTPIISRLYQVHLIGASIHLEPVLINPDSLNSNFVFIFDTYRKIYLWYGKNAKNTLKSKSRLMAEKINKNEKRFQAEIVTEIMGMESNEFCSCLGVDKSNLVIKNHDEADFKISIPRLYQVRLGMGYLELPQVEVSRSKLTPDHLNSKNVYIVDCYSDVFVW</sequence>
<comment type="caution">
    <text evidence="4">The sequence shown here is derived from an EMBL/GenBank/DDBJ whole genome shotgun (WGS) entry which is preliminary data.</text>
</comment>
<dbReference type="GO" id="GO:0051014">
    <property type="term" value="P:actin filament severing"/>
    <property type="evidence" value="ECO:0007669"/>
    <property type="project" value="TreeGrafter"/>
</dbReference>
<evidence type="ECO:0000313" key="5">
    <source>
        <dbReference type="Proteomes" id="UP000826195"/>
    </source>
</evidence>
<evidence type="ECO:0000259" key="3">
    <source>
        <dbReference type="Pfam" id="PF00626"/>
    </source>
</evidence>
<dbReference type="GO" id="GO:0051015">
    <property type="term" value="F:actin filament binding"/>
    <property type="evidence" value="ECO:0007669"/>
    <property type="project" value="InterPro"/>
</dbReference>
<dbReference type="Gene3D" id="3.40.20.10">
    <property type="entry name" value="Severin"/>
    <property type="match status" value="3"/>
</dbReference>
<reference evidence="4 5" key="1">
    <citation type="journal article" date="2021" name="J. Hered.">
        <title>A chromosome-level genome assembly of the parasitoid wasp, Cotesia glomerata (Hymenoptera: Braconidae).</title>
        <authorList>
            <person name="Pinto B.J."/>
            <person name="Weis J.J."/>
            <person name="Gamble T."/>
            <person name="Ode P.J."/>
            <person name="Paul R."/>
            <person name="Zaspel J.M."/>
        </authorList>
    </citation>
    <scope>NUCLEOTIDE SEQUENCE [LARGE SCALE GENOMIC DNA]</scope>
    <source>
        <strain evidence="4">CgM1</strain>
    </source>
</reference>
<dbReference type="AlphaFoldDB" id="A0AAV7J7Q3"/>
<dbReference type="GO" id="GO:0015629">
    <property type="term" value="C:actin cytoskeleton"/>
    <property type="evidence" value="ECO:0007669"/>
    <property type="project" value="TreeGrafter"/>
</dbReference>
<feature type="region of interest" description="Disordered" evidence="2">
    <location>
        <begin position="1"/>
        <end position="22"/>
    </location>
</feature>
<keyword evidence="1" id="KW-0677">Repeat</keyword>
<feature type="domain" description="Gelsolin-like" evidence="3">
    <location>
        <begin position="186"/>
        <end position="255"/>
    </location>
</feature>
<name>A0AAV7J7Q3_COTGL</name>
<protein>
    <recommendedName>
        <fullName evidence="3">Gelsolin-like domain-containing protein</fullName>
    </recommendedName>
</protein>
<keyword evidence="5" id="KW-1185">Reference proteome</keyword>
<dbReference type="InterPro" id="IPR029006">
    <property type="entry name" value="ADF-H/Gelsolin-like_dom_sf"/>
</dbReference>
<accession>A0AAV7J7Q3</accession>
<organism evidence="4 5">
    <name type="scientific">Cotesia glomerata</name>
    <name type="common">Lepidopteran parasitic wasp</name>
    <name type="synonym">Apanteles glomeratus</name>
    <dbReference type="NCBI Taxonomy" id="32391"/>
    <lineage>
        <taxon>Eukaryota</taxon>
        <taxon>Metazoa</taxon>
        <taxon>Ecdysozoa</taxon>
        <taxon>Arthropoda</taxon>
        <taxon>Hexapoda</taxon>
        <taxon>Insecta</taxon>
        <taxon>Pterygota</taxon>
        <taxon>Neoptera</taxon>
        <taxon>Endopterygota</taxon>
        <taxon>Hymenoptera</taxon>
        <taxon>Apocrita</taxon>
        <taxon>Ichneumonoidea</taxon>
        <taxon>Braconidae</taxon>
        <taxon>Microgastrinae</taxon>
        <taxon>Cotesia</taxon>
    </lineage>
</organism>
<dbReference type="FunFam" id="3.40.20.10:FF:000021">
    <property type="entry name" value="protein flightless-1 homolog isoform X2"/>
    <property type="match status" value="1"/>
</dbReference>